<reference evidence="1" key="1">
    <citation type="journal article" date="2012" name="PLoS ONE">
        <title>Gene sets for utilization of primary and secondary nutrition supplies in the distal gut of endangered iberian lynx.</title>
        <authorList>
            <person name="Alcaide M."/>
            <person name="Messina E."/>
            <person name="Richter M."/>
            <person name="Bargiela R."/>
            <person name="Peplies J."/>
            <person name="Huws S.A."/>
            <person name="Newbold C.J."/>
            <person name="Golyshin P.N."/>
            <person name="Simon M.A."/>
            <person name="Lopez G."/>
            <person name="Yakimov M.M."/>
            <person name="Ferrer M."/>
        </authorList>
    </citation>
    <scope>NUCLEOTIDE SEQUENCE</scope>
</reference>
<comment type="caution">
    <text evidence="1">The sequence shown here is derived from an EMBL/GenBank/DDBJ whole genome shotgun (WGS) entry which is preliminary data.</text>
</comment>
<dbReference type="AlphaFoldDB" id="J9D3W7"/>
<name>J9D3W7_9ZZZZ</name>
<dbReference type="EMBL" id="AMCI01000898">
    <property type="protein sequence ID" value="EJX07356.1"/>
    <property type="molecule type" value="Genomic_DNA"/>
</dbReference>
<accession>J9D3W7</accession>
<sequence>MILPAGASLEVNNEIKGMSKQRIQSALEKSGIEKRAFL</sequence>
<gene>
    <name evidence="1" type="ORF">EVA_04536</name>
</gene>
<evidence type="ECO:0000313" key="1">
    <source>
        <dbReference type="EMBL" id="EJX07356.1"/>
    </source>
</evidence>
<protein>
    <submittedName>
        <fullName evidence="1">Uncharacterized protein</fullName>
    </submittedName>
</protein>
<organism evidence="1">
    <name type="scientific">gut metagenome</name>
    <dbReference type="NCBI Taxonomy" id="749906"/>
    <lineage>
        <taxon>unclassified sequences</taxon>
        <taxon>metagenomes</taxon>
        <taxon>organismal metagenomes</taxon>
    </lineage>
</organism>
<proteinExistence type="predicted"/>